<dbReference type="PANTHER" id="PTHR30332:SF24">
    <property type="entry name" value="SECRETIN GSPD-RELATED"/>
    <property type="match status" value="1"/>
</dbReference>
<feature type="region of interest" description="Disordered" evidence="4">
    <location>
        <begin position="870"/>
        <end position="895"/>
    </location>
</feature>
<sequence precursor="true">MYRMVLARLSICTVCMLLVDSALAQELLATNDSLPPAVTAANTGAAQDAENVQLQFRFAEAPWPTVLEWIADKANLSLDMADEPTGTFNYIDDKQCTVTEAIDVMNGYLLPRGFVLLRRDQFLVVMKTDNPMLPNLIPTVPASQLKRYGNNELLRIVVHVEGYTPEEVANQVTTILGPKGVASPLDSSGALVLQGFGRSLREAVDLLDQTQAPPSDNELIFKSFTLRNIPASDAERQIQNLFGLGGNPYQAAMQRRAEWSRRERGREGEEGQQRPDSPTPLVENIAMNMKVSSLRQTNSLLVTATPAAITLIEDILATIDVEPAGSKGGGPGSNIPELRVYTVDNADEDDVAETVNAVIPGVVINEDRRNNSIHVLATPAEHDQVDELISTINSGGIGSGVEVIPLTQNDPTFMSEYLSSLFKNENRDNRPVITPGFQNQSLIVRGSSRQLGEIRKALASFNETGVDDSQLGDGNRVRRLPLGASRDAERIARTVKDLLEDNRQFDNKIRVVVPSDSSDSPAATPANNGVRRVPIEDQEDQENQASRAPAANLMLAAYEQPAPAAEEATSEQTEVPQATSEQTPQKVEAVEQATADANQVAAKPGTPARLPRVTIEVQGSDLLMYSDDAVALDKVEQTVRDLVRQMPSRTEWTVFFLRAAPADTTARTLVDLLRSDSTTEVVIGSAVDVSYSSLADETMRIVPDVRTNALFISGTDEQLKRTEQFLEFLDTSELPGSLRDRIPRSIAVEYADVNEVAQIIRELYKDYLVDPMAAAARGSRDSREAQARMARVMNQSQNSGLRPSGIQLTISVDEASNTLLISCNDTLFTQISQLVKQRDQAAYESQPVTQMMRISPSSAEQVRSVLSGMESETVEIQISNEQDRRRSRYSRDRRR</sequence>
<feature type="compositionally biased region" description="Basic residues" evidence="4">
    <location>
        <begin position="885"/>
        <end position="895"/>
    </location>
</feature>
<organism evidence="7 8">
    <name type="scientific">Aeoliella mucimassa</name>
    <dbReference type="NCBI Taxonomy" id="2527972"/>
    <lineage>
        <taxon>Bacteria</taxon>
        <taxon>Pseudomonadati</taxon>
        <taxon>Planctomycetota</taxon>
        <taxon>Planctomycetia</taxon>
        <taxon>Pirellulales</taxon>
        <taxon>Lacipirellulaceae</taxon>
        <taxon>Aeoliella</taxon>
    </lineage>
</organism>
<dbReference type="GO" id="GO:0016020">
    <property type="term" value="C:membrane"/>
    <property type="evidence" value="ECO:0007669"/>
    <property type="project" value="UniProtKB-SubCell"/>
</dbReference>
<dbReference type="PANTHER" id="PTHR30332">
    <property type="entry name" value="PROBABLE GENERAL SECRETION PATHWAY PROTEIN D"/>
    <property type="match status" value="1"/>
</dbReference>
<evidence type="ECO:0000256" key="3">
    <source>
        <dbReference type="ARBA" id="ARBA00023136"/>
    </source>
</evidence>
<dbReference type="GO" id="GO:0015627">
    <property type="term" value="C:type II protein secretion system complex"/>
    <property type="evidence" value="ECO:0007669"/>
    <property type="project" value="TreeGrafter"/>
</dbReference>
<feature type="region of interest" description="Disordered" evidence="4">
    <location>
        <begin position="561"/>
        <end position="589"/>
    </location>
</feature>
<dbReference type="InterPro" id="IPR050810">
    <property type="entry name" value="Bact_Secretion_Sys_Channel"/>
</dbReference>
<reference evidence="7 8" key="1">
    <citation type="submission" date="2019-02" db="EMBL/GenBank/DDBJ databases">
        <title>Deep-cultivation of Planctomycetes and their phenomic and genomic characterization uncovers novel biology.</title>
        <authorList>
            <person name="Wiegand S."/>
            <person name="Jogler M."/>
            <person name="Boedeker C."/>
            <person name="Pinto D."/>
            <person name="Vollmers J."/>
            <person name="Rivas-Marin E."/>
            <person name="Kohn T."/>
            <person name="Peeters S.H."/>
            <person name="Heuer A."/>
            <person name="Rast P."/>
            <person name="Oberbeckmann S."/>
            <person name="Bunk B."/>
            <person name="Jeske O."/>
            <person name="Meyerdierks A."/>
            <person name="Storesund J.E."/>
            <person name="Kallscheuer N."/>
            <person name="Luecker S."/>
            <person name="Lage O.M."/>
            <person name="Pohl T."/>
            <person name="Merkel B.J."/>
            <person name="Hornburger P."/>
            <person name="Mueller R.-W."/>
            <person name="Bruemmer F."/>
            <person name="Labrenz M."/>
            <person name="Spormann A.M."/>
            <person name="Op den Camp H."/>
            <person name="Overmann J."/>
            <person name="Amann R."/>
            <person name="Jetten M.S.M."/>
            <person name="Mascher T."/>
            <person name="Medema M.H."/>
            <person name="Devos D.P."/>
            <person name="Kaster A.-K."/>
            <person name="Ovreas L."/>
            <person name="Rohde M."/>
            <person name="Galperin M.Y."/>
            <person name="Jogler C."/>
        </authorList>
    </citation>
    <scope>NUCLEOTIDE SEQUENCE [LARGE SCALE GENOMIC DNA]</scope>
    <source>
        <strain evidence="7 8">Pan181</strain>
    </source>
</reference>
<gene>
    <name evidence="7" type="ORF">Pan181_01450</name>
</gene>
<dbReference type="Proteomes" id="UP000315750">
    <property type="component" value="Chromosome"/>
</dbReference>
<feature type="compositionally biased region" description="Basic and acidic residues" evidence="4">
    <location>
        <begin position="255"/>
        <end position="273"/>
    </location>
</feature>
<feature type="compositionally biased region" description="Polar residues" evidence="4">
    <location>
        <begin position="575"/>
        <end position="585"/>
    </location>
</feature>
<dbReference type="Gene3D" id="3.30.1370.120">
    <property type="match status" value="4"/>
</dbReference>
<evidence type="ECO:0000256" key="5">
    <source>
        <dbReference type="SAM" id="SignalP"/>
    </source>
</evidence>
<name>A0A518AGW2_9BACT</name>
<keyword evidence="3" id="KW-0472">Membrane</keyword>
<dbReference type="OrthoDB" id="221929at2"/>
<evidence type="ECO:0000313" key="7">
    <source>
        <dbReference type="EMBL" id="QDU53966.1"/>
    </source>
</evidence>
<feature type="region of interest" description="Disordered" evidence="4">
    <location>
        <begin position="254"/>
        <end position="280"/>
    </location>
</feature>
<feature type="domain" description="NolW-like" evidence="6">
    <location>
        <begin position="222"/>
        <end position="324"/>
    </location>
</feature>
<evidence type="ECO:0000256" key="2">
    <source>
        <dbReference type="ARBA" id="ARBA00022729"/>
    </source>
</evidence>
<keyword evidence="8" id="KW-1185">Reference proteome</keyword>
<feature type="domain" description="NolW-like" evidence="6">
    <location>
        <begin position="339"/>
        <end position="392"/>
    </location>
</feature>
<proteinExistence type="predicted"/>
<feature type="region of interest" description="Disordered" evidence="4">
    <location>
        <begin position="511"/>
        <end position="546"/>
    </location>
</feature>
<dbReference type="InterPro" id="IPR005644">
    <property type="entry name" value="NolW-like"/>
</dbReference>
<accession>A0A518AGW2</accession>
<protein>
    <submittedName>
        <fullName evidence="7">Bacterial type II/III secretion system short domain protein</fullName>
    </submittedName>
</protein>
<feature type="compositionally biased region" description="Low complexity" evidence="4">
    <location>
        <begin position="511"/>
        <end position="526"/>
    </location>
</feature>
<feature type="domain" description="NolW-like" evidence="6">
    <location>
        <begin position="654"/>
        <end position="730"/>
    </location>
</feature>
<evidence type="ECO:0000259" key="6">
    <source>
        <dbReference type="Pfam" id="PF03958"/>
    </source>
</evidence>
<evidence type="ECO:0000313" key="8">
    <source>
        <dbReference type="Proteomes" id="UP000315750"/>
    </source>
</evidence>
<dbReference type="Pfam" id="PF03958">
    <property type="entry name" value="Secretin_N"/>
    <property type="match status" value="3"/>
</dbReference>
<dbReference type="AlphaFoldDB" id="A0A518AGW2"/>
<dbReference type="EMBL" id="CP036278">
    <property type="protein sequence ID" value="QDU53966.1"/>
    <property type="molecule type" value="Genomic_DNA"/>
</dbReference>
<comment type="subcellular location">
    <subcellularLocation>
        <location evidence="1">Membrane</location>
    </subcellularLocation>
</comment>
<keyword evidence="2 5" id="KW-0732">Signal</keyword>
<feature type="chain" id="PRO_5021790896" evidence="5">
    <location>
        <begin position="25"/>
        <end position="895"/>
    </location>
</feature>
<evidence type="ECO:0000256" key="1">
    <source>
        <dbReference type="ARBA" id="ARBA00004370"/>
    </source>
</evidence>
<dbReference type="GO" id="GO:0009306">
    <property type="term" value="P:protein secretion"/>
    <property type="evidence" value="ECO:0007669"/>
    <property type="project" value="TreeGrafter"/>
</dbReference>
<dbReference type="InterPro" id="IPR038591">
    <property type="entry name" value="NolW-like_sf"/>
</dbReference>
<dbReference type="KEGG" id="amuc:Pan181_01450"/>
<feature type="signal peptide" evidence="5">
    <location>
        <begin position="1"/>
        <end position="24"/>
    </location>
</feature>
<feature type="compositionally biased region" description="Low complexity" evidence="4">
    <location>
        <begin position="561"/>
        <end position="574"/>
    </location>
</feature>
<evidence type="ECO:0000256" key="4">
    <source>
        <dbReference type="SAM" id="MobiDB-lite"/>
    </source>
</evidence>